<keyword evidence="3" id="KW-0813">Transport</keyword>
<comment type="function">
    <text evidence="9">Part of the ABC transporter complex LsrABCD involved in autoinducer 2 (AI-2) import. Probably responsible for the translocation of the substrate across the membrane.</text>
</comment>
<evidence type="ECO:0000313" key="13">
    <source>
        <dbReference type="Proteomes" id="UP000198741"/>
    </source>
</evidence>
<comment type="subcellular location">
    <subcellularLocation>
        <location evidence="1">Cell membrane</location>
        <topology evidence="1">Multi-pass membrane protein</topology>
    </subcellularLocation>
</comment>
<reference evidence="12 13" key="1">
    <citation type="submission" date="2016-10" db="EMBL/GenBank/DDBJ databases">
        <authorList>
            <person name="de Groot N.N."/>
        </authorList>
    </citation>
    <scope>NUCLEOTIDE SEQUENCE [LARGE SCALE GENOMIC DNA]</scope>
    <source>
        <strain evidence="13">P4-7,KCTC 19426,CECT 7604</strain>
    </source>
</reference>
<feature type="transmembrane region" description="Helical" evidence="11">
    <location>
        <begin position="34"/>
        <end position="55"/>
    </location>
</feature>
<dbReference type="EMBL" id="LT629710">
    <property type="protein sequence ID" value="SDO67365.1"/>
    <property type="molecule type" value="Genomic_DNA"/>
</dbReference>
<dbReference type="CDD" id="cd06579">
    <property type="entry name" value="TM_PBP1_transp_AraH_like"/>
    <property type="match status" value="1"/>
</dbReference>
<feature type="transmembrane region" description="Helical" evidence="11">
    <location>
        <begin position="191"/>
        <end position="209"/>
    </location>
</feature>
<dbReference type="RefSeq" id="WP_157695296.1">
    <property type="nucleotide sequence ID" value="NZ_LT629710.1"/>
</dbReference>
<evidence type="ECO:0000256" key="8">
    <source>
        <dbReference type="ARBA" id="ARBA00023136"/>
    </source>
</evidence>
<evidence type="ECO:0000313" key="12">
    <source>
        <dbReference type="EMBL" id="SDO67365.1"/>
    </source>
</evidence>
<dbReference type="PANTHER" id="PTHR32196">
    <property type="entry name" value="ABC TRANSPORTER PERMEASE PROTEIN YPHD-RELATED-RELATED"/>
    <property type="match status" value="1"/>
</dbReference>
<feature type="transmembrane region" description="Helical" evidence="11">
    <location>
        <begin position="238"/>
        <end position="256"/>
    </location>
</feature>
<feature type="transmembrane region" description="Helical" evidence="11">
    <location>
        <begin position="316"/>
        <end position="334"/>
    </location>
</feature>
<keyword evidence="5" id="KW-0997">Cell inner membrane</keyword>
<feature type="transmembrane region" description="Helical" evidence="11">
    <location>
        <begin position="156"/>
        <end position="179"/>
    </location>
</feature>
<feature type="transmembrane region" description="Helical" evidence="11">
    <location>
        <begin position="67"/>
        <end position="87"/>
    </location>
</feature>
<evidence type="ECO:0000256" key="11">
    <source>
        <dbReference type="SAM" id="Phobius"/>
    </source>
</evidence>
<feature type="transmembrane region" description="Helical" evidence="11">
    <location>
        <begin position="94"/>
        <end position="112"/>
    </location>
</feature>
<dbReference type="Pfam" id="PF02653">
    <property type="entry name" value="BPD_transp_2"/>
    <property type="match status" value="1"/>
</dbReference>
<dbReference type="GO" id="GO:0022857">
    <property type="term" value="F:transmembrane transporter activity"/>
    <property type="evidence" value="ECO:0007669"/>
    <property type="project" value="InterPro"/>
</dbReference>
<evidence type="ECO:0000256" key="3">
    <source>
        <dbReference type="ARBA" id="ARBA00022448"/>
    </source>
</evidence>
<name>A0A1H0LH07_9ACTN</name>
<evidence type="ECO:0000256" key="10">
    <source>
        <dbReference type="ARBA" id="ARBA00039382"/>
    </source>
</evidence>
<gene>
    <name evidence="12" type="ORF">SAMN04515671_1662</name>
</gene>
<keyword evidence="4" id="KW-1003">Cell membrane</keyword>
<dbReference type="AlphaFoldDB" id="A0A1H0LH07"/>
<dbReference type="Proteomes" id="UP000198741">
    <property type="component" value="Chromosome I"/>
</dbReference>
<evidence type="ECO:0000256" key="6">
    <source>
        <dbReference type="ARBA" id="ARBA00022692"/>
    </source>
</evidence>
<evidence type="ECO:0000256" key="9">
    <source>
        <dbReference type="ARBA" id="ARBA00025439"/>
    </source>
</evidence>
<evidence type="ECO:0000256" key="4">
    <source>
        <dbReference type="ARBA" id="ARBA00022475"/>
    </source>
</evidence>
<proteinExistence type="predicted"/>
<feature type="transmembrane region" description="Helical" evidence="11">
    <location>
        <begin position="118"/>
        <end position="144"/>
    </location>
</feature>
<evidence type="ECO:0000256" key="7">
    <source>
        <dbReference type="ARBA" id="ARBA00022989"/>
    </source>
</evidence>
<keyword evidence="6 11" id="KW-0812">Transmembrane</keyword>
<protein>
    <recommendedName>
        <fullName evidence="10">Autoinducer 2 import system permease protein LsrC</fullName>
    </recommendedName>
</protein>
<dbReference type="GO" id="GO:0005886">
    <property type="term" value="C:plasma membrane"/>
    <property type="evidence" value="ECO:0007669"/>
    <property type="project" value="UniProtKB-SubCell"/>
</dbReference>
<evidence type="ECO:0000256" key="5">
    <source>
        <dbReference type="ARBA" id="ARBA00022519"/>
    </source>
</evidence>
<sequence length="344" mass="35095">MTINTPVRTSSPPTLQDFDIDRPRTFGRRVLDAVNTPTGTIGIALIIVVAIGLSWEGGSFASSDNLANVGSFLAIPLIIATFSSVALLAGVVDLSVGSMVGFAAALFVQFVNKGYSPWIAGLITLLCAVIAGSINGLAIVGFGAEPVAATLGMLTALRGLCQVIVGPTGLSSALVLGLLEFTSKAYGPLPLLFLLGLGLVAVASVLVGYTRVGRHIRAAGGDARAAGRAGIGALRIRFFALILSAFGAGLGGILYAGQLGGASNVLGTGLEFQVYAALMIGGYSILRGGIGAPIGGLFGLLVVAGVQNIFDVNAINPYYLNVVIGVLLLLTVYGDRLRGGDRYE</sequence>
<keyword evidence="8 11" id="KW-0472">Membrane</keyword>
<evidence type="ECO:0000256" key="1">
    <source>
        <dbReference type="ARBA" id="ARBA00004651"/>
    </source>
</evidence>
<dbReference type="InterPro" id="IPR001851">
    <property type="entry name" value="ABC_transp_permease"/>
</dbReference>
<keyword evidence="13" id="KW-1185">Reference proteome</keyword>
<accession>A0A1H0LH07</accession>
<comment type="subunit">
    <text evidence="2">The complex is composed of two ATP-binding proteins (LsrA), two transmembrane proteins (LsrC and LsrD) and a solute-binding protein (LsrB).</text>
</comment>
<organism evidence="12 13">
    <name type="scientific">Nakamurella panacisegetis</name>
    <dbReference type="NCBI Taxonomy" id="1090615"/>
    <lineage>
        <taxon>Bacteria</taxon>
        <taxon>Bacillati</taxon>
        <taxon>Actinomycetota</taxon>
        <taxon>Actinomycetes</taxon>
        <taxon>Nakamurellales</taxon>
        <taxon>Nakamurellaceae</taxon>
        <taxon>Nakamurella</taxon>
    </lineage>
</organism>
<dbReference type="PANTHER" id="PTHR32196:SF29">
    <property type="entry name" value="AUTOINDUCER 2 IMPORT SYSTEM PERMEASE PROTEIN LSRC"/>
    <property type="match status" value="1"/>
</dbReference>
<feature type="transmembrane region" description="Helical" evidence="11">
    <location>
        <begin position="290"/>
        <end position="310"/>
    </location>
</feature>
<dbReference type="STRING" id="1090615.SAMN04515671_1662"/>
<evidence type="ECO:0000256" key="2">
    <source>
        <dbReference type="ARBA" id="ARBA00011262"/>
    </source>
</evidence>
<dbReference type="OrthoDB" id="7947581at2"/>
<keyword evidence="7 11" id="KW-1133">Transmembrane helix</keyword>